<accession>A0AA48L1J5</accession>
<keyword evidence="3" id="KW-1185">Reference proteome</keyword>
<dbReference type="AlphaFoldDB" id="A0AA48L1J5"/>
<protein>
    <submittedName>
        <fullName evidence="2">Uncharacterized protein</fullName>
    </submittedName>
</protein>
<name>A0AA48L1J5_9TREE</name>
<dbReference type="KEGG" id="ccac:CcaHIS019_0211120"/>
<feature type="compositionally biased region" description="Basic and acidic residues" evidence="1">
    <location>
        <begin position="23"/>
        <end position="41"/>
    </location>
</feature>
<organism evidence="2 3">
    <name type="scientific">Cutaneotrichosporon cavernicola</name>
    <dbReference type="NCBI Taxonomy" id="279322"/>
    <lineage>
        <taxon>Eukaryota</taxon>
        <taxon>Fungi</taxon>
        <taxon>Dikarya</taxon>
        <taxon>Basidiomycota</taxon>
        <taxon>Agaricomycotina</taxon>
        <taxon>Tremellomycetes</taxon>
        <taxon>Trichosporonales</taxon>
        <taxon>Trichosporonaceae</taxon>
        <taxon>Cutaneotrichosporon</taxon>
    </lineage>
</organism>
<feature type="region of interest" description="Disordered" evidence="1">
    <location>
        <begin position="1"/>
        <end position="81"/>
    </location>
</feature>
<evidence type="ECO:0000313" key="2">
    <source>
        <dbReference type="EMBL" id="BEI89750.1"/>
    </source>
</evidence>
<gene>
    <name evidence="2" type="ORF">CcaverHIS019_0211120</name>
</gene>
<dbReference type="EMBL" id="AP028213">
    <property type="protein sequence ID" value="BEI89750.1"/>
    <property type="molecule type" value="Genomic_DNA"/>
</dbReference>
<evidence type="ECO:0000256" key="1">
    <source>
        <dbReference type="SAM" id="MobiDB-lite"/>
    </source>
</evidence>
<dbReference type="Proteomes" id="UP001233271">
    <property type="component" value="Chromosome 2"/>
</dbReference>
<dbReference type="GeneID" id="85493621"/>
<feature type="compositionally biased region" description="Polar residues" evidence="1">
    <location>
        <begin position="1"/>
        <end position="14"/>
    </location>
</feature>
<dbReference type="RefSeq" id="XP_060455016.1">
    <property type="nucleotide sequence ID" value="XM_060598198.1"/>
</dbReference>
<proteinExistence type="predicted"/>
<evidence type="ECO:0000313" key="3">
    <source>
        <dbReference type="Proteomes" id="UP001233271"/>
    </source>
</evidence>
<reference evidence="2" key="1">
    <citation type="journal article" date="2023" name="BMC Genomics">
        <title>Chromosome-level genome assemblies of Cutaneotrichosporon spp. (Trichosporonales, Basidiomycota) reveal imbalanced evolution between nucleotide sequences and chromosome synteny.</title>
        <authorList>
            <person name="Kobayashi Y."/>
            <person name="Kayamori A."/>
            <person name="Aoki K."/>
            <person name="Shiwa Y."/>
            <person name="Matsutani M."/>
            <person name="Fujita N."/>
            <person name="Sugita T."/>
            <person name="Iwasaki W."/>
            <person name="Tanaka N."/>
            <person name="Takashima M."/>
        </authorList>
    </citation>
    <scope>NUCLEOTIDE SEQUENCE</scope>
    <source>
        <strain evidence="2">HIS019</strain>
    </source>
</reference>
<sequence>MNQHHPVHSQSMDASSIDAASQEAEHVGRMNNDHTPDEARMNEPLAAPAARHHLAGQKGLAVPKRFPDFSRTPDLFRQTPV</sequence>